<evidence type="ECO:0000256" key="11">
    <source>
        <dbReference type="SAM" id="Phobius"/>
    </source>
</evidence>
<feature type="transmembrane region" description="Helical" evidence="11">
    <location>
        <begin position="465"/>
        <end position="484"/>
    </location>
</feature>
<protein>
    <submittedName>
        <fullName evidence="15">Uncharacterized protein</fullName>
    </submittedName>
</protein>
<evidence type="ECO:0000259" key="13">
    <source>
        <dbReference type="Pfam" id="PF13967"/>
    </source>
</evidence>
<proteinExistence type="inferred from homology"/>
<evidence type="ECO:0000256" key="8">
    <source>
        <dbReference type="ARBA" id="ARBA00023136"/>
    </source>
</evidence>
<evidence type="ECO:0000259" key="14">
    <source>
        <dbReference type="Pfam" id="PF14703"/>
    </source>
</evidence>
<dbReference type="Pfam" id="PF14703">
    <property type="entry name" value="PHM7_cyt"/>
    <property type="match status" value="1"/>
</dbReference>
<dbReference type="Proteomes" id="UP000823674">
    <property type="component" value="Chromosome A03"/>
</dbReference>
<feature type="transmembrane region" description="Helical" evidence="11">
    <location>
        <begin position="513"/>
        <end position="538"/>
    </location>
</feature>
<comment type="subcellular location">
    <subcellularLocation>
        <location evidence="1">Membrane</location>
        <topology evidence="1">Multi-pass membrane protein</topology>
    </subcellularLocation>
</comment>
<feature type="domain" description="CSC1/OSCA1-like cytosolic" evidence="14">
    <location>
        <begin position="199"/>
        <end position="360"/>
    </location>
</feature>
<evidence type="ECO:0000256" key="7">
    <source>
        <dbReference type="ARBA" id="ARBA00023065"/>
    </source>
</evidence>
<keyword evidence="3" id="KW-0813">Transport</keyword>
<dbReference type="InterPro" id="IPR045122">
    <property type="entry name" value="Csc1-like"/>
</dbReference>
<keyword evidence="7" id="KW-0406">Ion transport</keyword>
<dbReference type="InterPro" id="IPR003864">
    <property type="entry name" value="CSC1/OSCA1-like_7TM"/>
</dbReference>
<evidence type="ECO:0000256" key="4">
    <source>
        <dbReference type="ARBA" id="ARBA00022692"/>
    </source>
</evidence>
<feature type="compositionally biased region" description="Polar residues" evidence="10">
    <location>
        <begin position="668"/>
        <end position="700"/>
    </location>
</feature>
<dbReference type="PANTHER" id="PTHR13018">
    <property type="entry name" value="PROBABLE MEMBRANE PROTEIN DUF221-RELATED"/>
    <property type="match status" value="1"/>
</dbReference>
<feature type="transmembrane region" description="Helical" evidence="11">
    <location>
        <begin position="425"/>
        <end position="444"/>
    </location>
</feature>
<keyword evidence="9" id="KW-0407">Ion channel</keyword>
<evidence type="ECO:0000256" key="9">
    <source>
        <dbReference type="ARBA" id="ARBA00023303"/>
    </source>
</evidence>
<feature type="transmembrane region" description="Helical" evidence="11">
    <location>
        <begin position="101"/>
        <end position="121"/>
    </location>
</feature>
<keyword evidence="6 11" id="KW-1133">Transmembrane helix</keyword>
<dbReference type="PANTHER" id="PTHR13018:SF96">
    <property type="entry name" value="OS05G0393800 PROTEIN"/>
    <property type="match status" value="1"/>
</dbReference>
<name>A0ABQ7N4Q7_BRACM</name>
<evidence type="ECO:0000256" key="6">
    <source>
        <dbReference type="ARBA" id="ARBA00022989"/>
    </source>
</evidence>
<dbReference type="Pfam" id="PF02714">
    <property type="entry name" value="RSN1_7TM"/>
    <property type="match status" value="1"/>
</dbReference>
<feature type="transmembrane region" description="Helical" evidence="11">
    <location>
        <begin position="156"/>
        <end position="175"/>
    </location>
</feature>
<evidence type="ECO:0000313" key="16">
    <source>
        <dbReference type="Proteomes" id="UP000823674"/>
    </source>
</evidence>
<keyword evidence="5" id="KW-0106">Calcium</keyword>
<evidence type="ECO:0000256" key="3">
    <source>
        <dbReference type="ARBA" id="ARBA00022448"/>
    </source>
</evidence>
<evidence type="ECO:0000256" key="2">
    <source>
        <dbReference type="ARBA" id="ARBA00007779"/>
    </source>
</evidence>
<dbReference type="InterPro" id="IPR027815">
    <property type="entry name" value="CSC1/OSCA1-like_cyt"/>
</dbReference>
<organism evidence="15 16">
    <name type="scientific">Brassica rapa subsp. trilocularis</name>
    <dbReference type="NCBI Taxonomy" id="1813537"/>
    <lineage>
        <taxon>Eukaryota</taxon>
        <taxon>Viridiplantae</taxon>
        <taxon>Streptophyta</taxon>
        <taxon>Embryophyta</taxon>
        <taxon>Tracheophyta</taxon>
        <taxon>Spermatophyta</taxon>
        <taxon>Magnoliopsida</taxon>
        <taxon>eudicotyledons</taxon>
        <taxon>Gunneridae</taxon>
        <taxon>Pentapetalae</taxon>
        <taxon>rosids</taxon>
        <taxon>malvids</taxon>
        <taxon>Brassicales</taxon>
        <taxon>Brassicaceae</taxon>
        <taxon>Brassiceae</taxon>
        <taxon>Brassica</taxon>
    </lineage>
</organism>
<evidence type="ECO:0000256" key="10">
    <source>
        <dbReference type="SAM" id="MobiDB-lite"/>
    </source>
</evidence>
<keyword evidence="4 11" id="KW-0812">Transmembrane</keyword>
<evidence type="ECO:0000256" key="1">
    <source>
        <dbReference type="ARBA" id="ARBA00004141"/>
    </source>
</evidence>
<accession>A0ABQ7N4Q7</accession>
<gene>
    <name evidence="15" type="primary">A03p032290.1_BraROA</name>
    <name evidence="15" type="ORF">IGI04_011275</name>
</gene>
<comment type="similarity">
    <text evidence="2">Belongs to the CSC1 (TC 1.A.17) family.</text>
</comment>
<keyword evidence="16" id="KW-1185">Reference proteome</keyword>
<feature type="transmembrane region" description="Helical" evidence="11">
    <location>
        <begin position="6"/>
        <end position="28"/>
    </location>
</feature>
<feature type="transmembrane region" description="Helical" evidence="11">
    <location>
        <begin position="373"/>
        <end position="397"/>
    </location>
</feature>
<feature type="domain" description="CSC1/OSCA1-like N-terminal transmembrane" evidence="13">
    <location>
        <begin position="9"/>
        <end position="177"/>
    </location>
</feature>
<evidence type="ECO:0000313" key="15">
    <source>
        <dbReference type="EMBL" id="KAG5405156.1"/>
    </source>
</evidence>
<comment type="caution">
    <text evidence="15">The sequence shown here is derived from an EMBL/GenBank/DDBJ whole genome shotgun (WGS) entry which is preliminary data.</text>
</comment>
<feature type="region of interest" description="Disordered" evidence="10">
    <location>
        <begin position="652"/>
        <end position="700"/>
    </location>
</feature>
<dbReference type="EMBL" id="JADBGQ010000003">
    <property type="protein sequence ID" value="KAG5405156.1"/>
    <property type="molecule type" value="Genomic_DNA"/>
</dbReference>
<sequence>MASLQDIGFSAAINLMSAFAFLFAFAMLRLQPVNDRVYFPKWYLKGIRGSPTRSRGVMNRFVNLDWTTYVKFLNWMPAALRMPEPELIEHAGLDSAVYIRIYLLGLKMFVPITVFAFGVLVPVNWTGETLDKIDDLTFSNVDKLSISNVPPGSPRFWAHLSMTYVFSIWACYVLYMEYKTVATMRLRHLASETRRPDQLTVLVRNVPPDPDESVNEHVEHFFCVNHPDHYLCHQVVYNANDLAKVVAQRKAMQNWVTYYENKYERKPSSRPTTKTGYGGFWGTTVDAIDFYTSKLQNLAEQEAVEREKIMNDPMAIVPAAFVSFRSRWGTAVCAQTQQCHNPTIWLTEWAPEPRDVFWDNLAIPYVELSIRRLLTTIALFFLIFCFMIPIAFVQSLANLEGIQKVLPFLKPLIEMKTVKSVIQGFLPGIALKIFLIILPTLLMTMSQIEGYTSLSYLDRRSAEKYFWFIIVNVFLGSIITGTAFQQLKSFLEQPPTEIPKTVGVSIPMKATFFITYIMVDGWAGIAAEILRLVPLVVINVYDQKYESGARYWPDVHRRLTICLIISQLLMMGLLSTKKLAKVTVLLLPQPILTIWFYRYCAGRFESAFSRFPLQEAMVKDTLEKATEPNLNLKEYLKDAYVHPVFKGKDLDRPRVVDEEESNPLVPTRRTSQATTRYNSEASSTTNTPVANKHSGSPGTM</sequence>
<keyword evidence="8 11" id="KW-0472">Membrane</keyword>
<reference evidence="15 16" key="1">
    <citation type="submission" date="2021-03" db="EMBL/GenBank/DDBJ databases">
        <authorList>
            <person name="King G.J."/>
            <person name="Bancroft I."/>
            <person name="Baten A."/>
            <person name="Bloomfield J."/>
            <person name="Borpatragohain P."/>
            <person name="He Z."/>
            <person name="Irish N."/>
            <person name="Irwin J."/>
            <person name="Liu K."/>
            <person name="Mauleon R.P."/>
            <person name="Moore J."/>
            <person name="Morris R."/>
            <person name="Ostergaard L."/>
            <person name="Wang B."/>
            <person name="Wells R."/>
        </authorList>
    </citation>
    <scope>NUCLEOTIDE SEQUENCE [LARGE SCALE GENOMIC DNA]</scope>
    <source>
        <strain evidence="15">R-o-18</strain>
        <tissue evidence="15">Leaf</tissue>
    </source>
</reference>
<feature type="domain" description="CSC1/OSCA1-like 7TM region" evidence="12">
    <location>
        <begin position="371"/>
        <end position="537"/>
    </location>
</feature>
<evidence type="ECO:0000256" key="5">
    <source>
        <dbReference type="ARBA" id="ARBA00022837"/>
    </source>
</evidence>
<evidence type="ECO:0000259" key="12">
    <source>
        <dbReference type="Pfam" id="PF02714"/>
    </source>
</evidence>
<dbReference type="Pfam" id="PF13967">
    <property type="entry name" value="RSN1_TM"/>
    <property type="match status" value="1"/>
</dbReference>
<feature type="transmembrane region" description="Helical" evidence="11">
    <location>
        <begin position="559"/>
        <end position="576"/>
    </location>
</feature>
<dbReference type="InterPro" id="IPR032880">
    <property type="entry name" value="CSC1/OSCA1-like_N"/>
</dbReference>